<feature type="domain" description="VWFA" evidence="1">
    <location>
        <begin position="48"/>
        <end position="254"/>
    </location>
</feature>
<dbReference type="AlphaFoldDB" id="A0A1W2EH73"/>
<dbReference type="PROSITE" id="PS50817">
    <property type="entry name" value="INTEIN_N_TER"/>
    <property type="match status" value="1"/>
</dbReference>
<accession>A0A1W2EH73</accession>
<sequence length="538" mass="56980">MADQVVTVNTTVGDVPVTTASTIPDTSFDTLIIDHTVNIGAQGSPDLNVAIAVDTSGSAGWSSRSDVDGDGIVDSFLEAQAYAAKELFKTYIENGYDPSTVTVTLVEYGSTASLVGVYTLDELVQFEADIDALTPGGATNFASPLSKIHDSWTAQGVSDQASNSIVFMSDGRQNRGGDFTDEAQALEDDFGALISGVGVGSGSSLTAGRNGGLNDLDNTGGAIGKDSGAVQVLDASQLTAEVGAPPPVLDVDAVTVTVTYPDPANSGETITIAETIPVGDPRLVPTPSGYALRNFEIDYAPNPAGGTTINVEMETWFNDGSSVLSTGAMPIQQMICFVGETRILTSQGEKRADELRIGDLVLTKDHGMQPIRWIGRRLLDAGFLAGQPKARPVHIAAGALGRGKPRCDFRVSQQHRILIQSSAVEPMIGTKETVIAAKKLCGLKGVAIDNGCAPLEYIHFLFDRHELVLAEGAWTESLYIGPQVWAYLDQDTKQEFRLILGTGSDEDVPRQTPARQIPPPRLQRDIAWALRDCAEIGG</sequence>
<protein>
    <submittedName>
        <fullName evidence="2">Intein N-terminal splicing region</fullName>
    </submittedName>
</protein>
<name>A0A1W2EH73_9RHOB</name>
<dbReference type="Gene3D" id="3.40.50.410">
    <property type="entry name" value="von Willebrand factor, type A domain"/>
    <property type="match status" value="1"/>
</dbReference>
<dbReference type="Proteomes" id="UP000192330">
    <property type="component" value="Unassembled WGS sequence"/>
</dbReference>
<proteinExistence type="predicted"/>
<dbReference type="RefSeq" id="WP_179141551.1">
    <property type="nucleotide sequence ID" value="NZ_FWYD01000028.1"/>
</dbReference>
<gene>
    <name evidence="2" type="ORF">SAMN06295998_1286</name>
</gene>
<dbReference type="EMBL" id="FWYD01000028">
    <property type="protein sequence ID" value="SMD08488.1"/>
    <property type="molecule type" value="Genomic_DNA"/>
</dbReference>
<dbReference type="SUPFAM" id="SSF51294">
    <property type="entry name" value="Hedgehog/intein (Hint) domain"/>
    <property type="match status" value="1"/>
</dbReference>
<dbReference type="InterPro" id="IPR036465">
    <property type="entry name" value="vWFA_dom_sf"/>
</dbReference>
<dbReference type="Pfam" id="PF13403">
    <property type="entry name" value="Hint_2"/>
    <property type="match status" value="1"/>
</dbReference>
<dbReference type="GO" id="GO:0016539">
    <property type="term" value="P:intein-mediated protein splicing"/>
    <property type="evidence" value="ECO:0007669"/>
    <property type="project" value="InterPro"/>
</dbReference>
<keyword evidence="3" id="KW-1185">Reference proteome</keyword>
<dbReference type="InterPro" id="IPR028992">
    <property type="entry name" value="Hedgehog/Intein_dom"/>
</dbReference>
<dbReference type="SUPFAM" id="SSF53300">
    <property type="entry name" value="vWA-like"/>
    <property type="match status" value="1"/>
</dbReference>
<dbReference type="Pfam" id="PF13519">
    <property type="entry name" value="VWA_2"/>
    <property type="match status" value="1"/>
</dbReference>
<dbReference type="InterPro" id="IPR006141">
    <property type="entry name" value="Intein_N"/>
</dbReference>
<evidence type="ECO:0000313" key="3">
    <source>
        <dbReference type="Proteomes" id="UP000192330"/>
    </source>
</evidence>
<dbReference type="STRING" id="1387277.SAMN06295998_1286"/>
<dbReference type="PROSITE" id="PS50234">
    <property type="entry name" value="VWFA"/>
    <property type="match status" value="1"/>
</dbReference>
<evidence type="ECO:0000259" key="1">
    <source>
        <dbReference type="PROSITE" id="PS50234"/>
    </source>
</evidence>
<reference evidence="2 3" key="1">
    <citation type="submission" date="2017-04" db="EMBL/GenBank/DDBJ databases">
        <authorList>
            <person name="Afonso C.L."/>
            <person name="Miller P.J."/>
            <person name="Scott M.A."/>
            <person name="Spackman E."/>
            <person name="Goraichik I."/>
            <person name="Dimitrov K.M."/>
            <person name="Suarez D.L."/>
            <person name="Swayne D.E."/>
        </authorList>
    </citation>
    <scope>NUCLEOTIDE SEQUENCE [LARGE SCALE GENOMIC DNA]</scope>
    <source>
        <strain evidence="2 3">CGMCC 1.12644</strain>
    </source>
</reference>
<dbReference type="InterPro" id="IPR002035">
    <property type="entry name" value="VWF_A"/>
</dbReference>
<evidence type="ECO:0000313" key="2">
    <source>
        <dbReference type="EMBL" id="SMD08488.1"/>
    </source>
</evidence>
<organism evidence="2 3">
    <name type="scientific">Primorskyibacter flagellatus</name>
    <dbReference type="NCBI Taxonomy" id="1387277"/>
    <lineage>
        <taxon>Bacteria</taxon>
        <taxon>Pseudomonadati</taxon>
        <taxon>Pseudomonadota</taxon>
        <taxon>Alphaproteobacteria</taxon>
        <taxon>Rhodobacterales</taxon>
        <taxon>Roseobacteraceae</taxon>
        <taxon>Primorskyibacter</taxon>
    </lineage>
</organism>
<dbReference type="CDD" id="cd00198">
    <property type="entry name" value="vWFA"/>
    <property type="match status" value="1"/>
</dbReference>
<dbReference type="InterPro" id="IPR036844">
    <property type="entry name" value="Hint_dom_sf"/>
</dbReference>